<organism evidence="1 2">
    <name type="scientific">Tardiphaga alba</name>
    <dbReference type="NCBI Taxonomy" id="340268"/>
    <lineage>
        <taxon>Bacteria</taxon>
        <taxon>Pseudomonadati</taxon>
        <taxon>Pseudomonadota</taxon>
        <taxon>Alphaproteobacteria</taxon>
        <taxon>Hyphomicrobiales</taxon>
        <taxon>Nitrobacteraceae</taxon>
        <taxon>Tardiphaga</taxon>
    </lineage>
</organism>
<accession>A0ABX8AAL2</accession>
<evidence type="ECO:0000313" key="1">
    <source>
        <dbReference type="EMBL" id="QUS40341.1"/>
    </source>
</evidence>
<name>A0ABX8AAL2_9BRAD</name>
<proteinExistence type="predicted"/>
<gene>
    <name evidence="1" type="ORF">RPMA_16980</name>
</gene>
<keyword evidence="2" id="KW-1185">Reference proteome</keyword>
<dbReference type="RefSeq" id="WP_211908923.1">
    <property type="nucleotide sequence ID" value="NZ_CP036498.1"/>
</dbReference>
<protein>
    <submittedName>
        <fullName evidence="1">Uncharacterized protein</fullName>
    </submittedName>
</protein>
<reference evidence="1 2" key="1">
    <citation type="submission" date="2019-02" db="EMBL/GenBank/DDBJ databases">
        <title>Emended description of the genus Rhodopseudomonas and description of Rhodopseudomonas albus sp. nov., a non-phototrophic, heavy-metal-tolerant bacterium isolated from garden soil.</title>
        <authorList>
            <person name="Bao Z."/>
            <person name="Cao W.W."/>
            <person name="Sato Y."/>
            <person name="Nishizawa T."/>
            <person name="Zhao J."/>
            <person name="Guo Y."/>
            <person name="Ohta H."/>
        </authorList>
    </citation>
    <scope>NUCLEOTIDE SEQUENCE [LARGE SCALE GENOMIC DNA]</scope>
    <source>
        <strain evidence="1 2">SK50-23</strain>
    </source>
</reference>
<dbReference type="Proteomes" id="UP000682843">
    <property type="component" value="Chromosome"/>
</dbReference>
<evidence type="ECO:0000313" key="2">
    <source>
        <dbReference type="Proteomes" id="UP000682843"/>
    </source>
</evidence>
<sequence>MRRKGASASELLWIIDDRVRQEFKNTKRATLAVVPDGRHAWTIVIGQRGPQPDVVAFIRKIEAELHQQYFLEE</sequence>
<dbReference type="EMBL" id="CP036498">
    <property type="protein sequence ID" value="QUS40341.1"/>
    <property type="molecule type" value="Genomic_DNA"/>
</dbReference>